<evidence type="ECO:0000313" key="1">
    <source>
        <dbReference type="EMBL" id="SVD04791.1"/>
    </source>
</evidence>
<evidence type="ECO:0008006" key="2">
    <source>
        <dbReference type="Google" id="ProtNLM"/>
    </source>
</evidence>
<dbReference type="AlphaFoldDB" id="A0A382S7B5"/>
<dbReference type="EMBL" id="UINC01126361">
    <property type="protein sequence ID" value="SVD04791.1"/>
    <property type="molecule type" value="Genomic_DNA"/>
</dbReference>
<name>A0A382S7B5_9ZZZZ</name>
<accession>A0A382S7B5</accession>
<protein>
    <recommendedName>
        <fullName evidence="2">SbsA Ig-like domain-containing protein</fullName>
    </recommendedName>
</protein>
<organism evidence="1">
    <name type="scientific">marine metagenome</name>
    <dbReference type="NCBI Taxonomy" id="408172"/>
    <lineage>
        <taxon>unclassified sequences</taxon>
        <taxon>metagenomes</taxon>
        <taxon>ecological metagenomes</taxon>
    </lineage>
</organism>
<feature type="non-terminal residue" evidence="1">
    <location>
        <position position="255"/>
    </location>
</feature>
<reference evidence="1" key="1">
    <citation type="submission" date="2018-05" db="EMBL/GenBank/DDBJ databases">
        <authorList>
            <person name="Lanie J.A."/>
            <person name="Ng W.-L."/>
            <person name="Kazmierczak K.M."/>
            <person name="Andrzejewski T.M."/>
            <person name="Davidsen T.M."/>
            <person name="Wayne K.J."/>
            <person name="Tettelin H."/>
            <person name="Glass J.I."/>
            <person name="Rusch D."/>
            <person name="Podicherti R."/>
            <person name="Tsui H.-C.T."/>
            <person name="Winkler M.E."/>
        </authorList>
    </citation>
    <scope>NUCLEOTIDE SEQUENCE</scope>
</reference>
<proteinExistence type="predicted"/>
<sequence>MESYVNNLGITKKANFTDLMNRYCPVLMGLTVLISACTCLKPSLRFEGDIVVMDSTQGEIIVRTERGEPLIGNTIFAKDQLHFIPKFPFMTGQTYEASFTDSNGRRTTTSHTFRVKAPNPSLTSLFPSGDTVPANHLKFYLQFSEPMEQGNIFRHFKLTDMTSGKPVEEPFRETELWSADGKRLTLWLHPGRQKTGVNLNIELGPVLEPGRRYALAVSGAWKSEAGVPLKLTTRKILKTTPADRSQPNPSHWRLT</sequence>
<gene>
    <name evidence="1" type="ORF">METZ01_LOCUS357645</name>
</gene>